<sequence length="90" mass="10347">MNMGIKKSGRRPTKLGKRGKGRITMVASNNTASLNEIRIVYCRSKTSVWRAQKANCKSIHQARKDEEMSHFNNRSQESLDRFCPCTRVMD</sequence>
<evidence type="ECO:0000313" key="3">
    <source>
        <dbReference type="WBParaSite" id="Hba_20290"/>
    </source>
</evidence>
<feature type="region of interest" description="Disordered" evidence="1">
    <location>
        <begin position="1"/>
        <end position="21"/>
    </location>
</feature>
<evidence type="ECO:0000313" key="2">
    <source>
        <dbReference type="Proteomes" id="UP000095283"/>
    </source>
</evidence>
<proteinExistence type="predicted"/>
<protein>
    <submittedName>
        <fullName evidence="3">Uncharacterized protein</fullName>
    </submittedName>
</protein>
<name>A0A1I7XR62_HETBA</name>
<accession>A0A1I7XR62</accession>
<reference evidence="3" key="1">
    <citation type="submission" date="2016-11" db="UniProtKB">
        <authorList>
            <consortium name="WormBaseParasite"/>
        </authorList>
    </citation>
    <scope>IDENTIFICATION</scope>
</reference>
<feature type="compositionally biased region" description="Basic residues" evidence="1">
    <location>
        <begin position="7"/>
        <end position="21"/>
    </location>
</feature>
<dbReference type="AlphaFoldDB" id="A0A1I7XR62"/>
<evidence type="ECO:0000256" key="1">
    <source>
        <dbReference type="SAM" id="MobiDB-lite"/>
    </source>
</evidence>
<dbReference type="Proteomes" id="UP000095283">
    <property type="component" value="Unplaced"/>
</dbReference>
<organism evidence="2 3">
    <name type="scientific">Heterorhabditis bacteriophora</name>
    <name type="common">Entomopathogenic nematode worm</name>
    <dbReference type="NCBI Taxonomy" id="37862"/>
    <lineage>
        <taxon>Eukaryota</taxon>
        <taxon>Metazoa</taxon>
        <taxon>Ecdysozoa</taxon>
        <taxon>Nematoda</taxon>
        <taxon>Chromadorea</taxon>
        <taxon>Rhabditida</taxon>
        <taxon>Rhabditina</taxon>
        <taxon>Rhabditomorpha</taxon>
        <taxon>Strongyloidea</taxon>
        <taxon>Heterorhabditidae</taxon>
        <taxon>Heterorhabditis</taxon>
    </lineage>
</organism>
<keyword evidence="2" id="KW-1185">Reference proteome</keyword>
<dbReference type="WBParaSite" id="Hba_20290">
    <property type="protein sequence ID" value="Hba_20290"/>
    <property type="gene ID" value="Hba_20290"/>
</dbReference>